<dbReference type="Pfam" id="PF00078">
    <property type="entry name" value="RVT_1"/>
    <property type="match status" value="1"/>
</dbReference>
<protein>
    <recommendedName>
        <fullName evidence="1">Reverse transcriptase domain-containing protein</fullName>
    </recommendedName>
</protein>
<feature type="domain" description="Reverse transcriptase" evidence="1">
    <location>
        <begin position="263"/>
        <end position="545"/>
    </location>
</feature>
<dbReference type="PANTHER" id="PTHR31635:SF196">
    <property type="entry name" value="REVERSE TRANSCRIPTASE DOMAIN-CONTAINING PROTEIN-RELATED"/>
    <property type="match status" value="1"/>
</dbReference>
<organism evidence="2 3">
    <name type="scientific">Linum trigynum</name>
    <dbReference type="NCBI Taxonomy" id="586398"/>
    <lineage>
        <taxon>Eukaryota</taxon>
        <taxon>Viridiplantae</taxon>
        <taxon>Streptophyta</taxon>
        <taxon>Embryophyta</taxon>
        <taxon>Tracheophyta</taxon>
        <taxon>Spermatophyta</taxon>
        <taxon>Magnoliopsida</taxon>
        <taxon>eudicotyledons</taxon>
        <taxon>Gunneridae</taxon>
        <taxon>Pentapetalae</taxon>
        <taxon>rosids</taxon>
        <taxon>fabids</taxon>
        <taxon>Malpighiales</taxon>
        <taxon>Linaceae</taxon>
        <taxon>Linum</taxon>
    </lineage>
</organism>
<keyword evidence="3" id="KW-1185">Reference proteome</keyword>
<dbReference type="Proteomes" id="UP001497516">
    <property type="component" value="Chromosome 4"/>
</dbReference>
<reference evidence="2 3" key="1">
    <citation type="submission" date="2024-04" db="EMBL/GenBank/DDBJ databases">
        <authorList>
            <person name="Fracassetti M."/>
        </authorList>
    </citation>
    <scope>NUCLEOTIDE SEQUENCE [LARGE SCALE GENOMIC DNA]</scope>
</reference>
<gene>
    <name evidence="2" type="ORF">LTRI10_LOCUS26196</name>
</gene>
<dbReference type="InterPro" id="IPR043502">
    <property type="entry name" value="DNA/RNA_pol_sf"/>
</dbReference>
<sequence>MHLDEVASDHLPILIDVEGEREIDIKWGRNFRFESFWAKEEESSAIVSKAWEQAGVDSLEESLKKCENELTKWSAEKFGEIPKRIAQIHREIKELKTRRRNPDWRSKKRDLEVELQDLLYKNEQRWKQRSRMEWLREGEKNTKAFHAKATERRRKNTIRKLKDEGGRLHRGQEEVTECLTTYYGDLFESKIDGVGWSVINAVERKVTEEMNQRLMRPFTADEIQTALFQMGATKAPGDDGFPPLFFQKNWNVLAPKVTAELTNFLQEGSFPESLNKTLIALIPKVKNPVSPKDYRPISLCTVLYKIFSKTIANRLKGILDNLICESQSAFVPGRSIVDNVIAAFECFFTMKKKTKGEKGYLALKLDMAKAYDRVEWGFLERIMRKLGFDEKWIKLIMSCVSSVSYAVLVNGHKSHFFKPGRGLRQGDPLSPCLFLLCSERLSAIVNKYEKEGKIHGIKISNRAPVISHLLFADDCVLFSRANINEARRLKEILKLYESESGQLVNFTKSEIYYSSNIKEDKRRDLCADMGIREVDKLAKYLGLPTMIGRSKKVVFQRLQERFRSKLTNWKSRYFSDAGKEILIKSIAQAQATYAMSVFRIPEGIIEDLHKLMANYWWGQKRSERRIHWKRWEKLCKRKEEGGMGFRDLRIFNKAMLAK</sequence>
<evidence type="ECO:0000313" key="3">
    <source>
        <dbReference type="Proteomes" id="UP001497516"/>
    </source>
</evidence>
<dbReference type="CDD" id="cd01650">
    <property type="entry name" value="RT_nLTR_like"/>
    <property type="match status" value="1"/>
</dbReference>
<dbReference type="PANTHER" id="PTHR31635">
    <property type="entry name" value="REVERSE TRANSCRIPTASE DOMAIN-CONTAINING PROTEIN-RELATED"/>
    <property type="match status" value="1"/>
</dbReference>
<dbReference type="AlphaFoldDB" id="A0AAV2EH03"/>
<dbReference type="PROSITE" id="PS50878">
    <property type="entry name" value="RT_POL"/>
    <property type="match status" value="1"/>
</dbReference>
<evidence type="ECO:0000259" key="1">
    <source>
        <dbReference type="PROSITE" id="PS50878"/>
    </source>
</evidence>
<name>A0AAV2EH03_9ROSI</name>
<dbReference type="SUPFAM" id="SSF56672">
    <property type="entry name" value="DNA/RNA polymerases"/>
    <property type="match status" value="1"/>
</dbReference>
<dbReference type="InterPro" id="IPR000477">
    <property type="entry name" value="RT_dom"/>
</dbReference>
<evidence type="ECO:0000313" key="2">
    <source>
        <dbReference type="EMBL" id="CAL1385032.1"/>
    </source>
</evidence>
<accession>A0AAV2EH03</accession>
<proteinExistence type="predicted"/>
<dbReference type="EMBL" id="OZ034817">
    <property type="protein sequence ID" value="CAL1385032.1"/>
    <property type="molecule type" value="Genomic_DNA"/>
</dbReference>